<feature type="region of interest" description="Disordered" evidence="1">
    <location>
        <begin position="1"/>
        <end position="158"/>
    </location>
</feature>
<accession>A0A1Q3EQR5</accession>
<reference evidence="2 3" key="2">
    <citation type="submission" date="2017-02" db="EMBL/GenBank/DDBJ databases">
        <title>A genome survey and senescence transcriptome analysis in Lentinula edodes.</title>
        <authorList>
            <person name="Sakamoto Y."/>
            <person name="Nakade K."/>
            <person name="Sato S."/>
            <person name="Yoshida Y."/>
            <person name="Miyazaki K."/>
            <person name="Natsume S."/>
            <person name="Konno N."/>
        </authorList>
    </citation>
    <scope>NUCLEOTIDE SEQUENCE [LARGE SCALE GENOMIC DNA]</scope>
    <source>
        <strain evidence="2 3">NBRC 111202</strain>
    </source>
</reference>
<evidence type="ECO:0000256" key="1">
    <source>
        <dbReference type="SAM" id="MobiDB-lite"/>
    </source>
</evidence>
<dbReference type="Proteomes" id="UP000188533">
    <property type="component" value="Unassembled WGS sequence"/>
</dbReference>
<feature type="compositionally biased region" description="Polar residues" evidence="1">
    <location>
        <begin position="89"/>
        <end position="101"/>
    </location>
</feature>
<reference evidence="2 3" key="1">
    <citation type="submission" date="2016-08" db="EMBL/GenBank/DDBJ databases">
        <authorList>
            <consortium name="Lentinula edodes genome sequencing consortium"/>
            <person name="Sakamoto Y."/>
            <person name="Nakade K."/>
            <person name="Sato S."/>
            <person name="Yoshida Y."/>
            <person name="Miyazaki K."/>
            <person name="Natsume S."/>
            <person name="Konno N."/>
        </authorList>
    </citation>
    <scope>NUCLEOTIDE SEQUENCE [LARGE SCALE GENOMIC DNA]</scope>
    <source>
        <strain evidence="2 3">NBRC 111202</strain>
    </source>
</reference>
<organism evidence="2 3">
    <name type="scientific">Lentinula edodes</name>
    <name type="common">Shiitake mushroom</name>
    <name type="synonym">Lentinus edodes</name>
    <dbReference type="NCBI Taxonomy" id="5353"/>
    <lineage>
        <taxon>Eukaryota</taxon>
        <taxon>Fungi</taxon>
        <taxon>Dikarya</taxon>
        <taxon>Basidiomycota</taxon>
        <taxon>Agaricomycotina</taxon>
        <taxon>Agaricomycetes</taxon>
        <taxon>Agaricomycetidae</taxon>
        <taxon>Agaricales</taxon>
        <taxon>Marasmiineae</taxon>
        <taxon>Omphalotaceae</taxon>
        <taxon>Lentinula</taxon>
    </lineage>
</organism>
<feature type="compositionally biased region" description="Gly residues" evidence="1">
    <location>
        <begin position="1"/>
        <end position="13"/>
    </location>
</feature>
<feature type="compositionally biased region" description="Acidic residues" evidence="1">
    <location>
        <begin position="130"/>
        <end position="147"/>
    </location>
</feature>
<name>A0A1Q3EQR5_LENED</name>
<evidence type="ECO:0000313" key="3">
    <source>
        <dbReference type="Proteomes" id="UP000188533"/>
    </source>
</evidence>
<protein>
    <submittedName>
        <fullName evidence="2">Uncharacterized protein</fullName>
    </submittedName>
</protein>
<evidence type="ECO:0000313" key="2">
    <source>
        <dbReference type="EMBL" id="GAW09546.1"/>
    </source>
</evidence>
<dbReference type="EMBL" id="BDGU01001125">
    <property type="protein sequence ID" value="GAW09546.1"/>
    <property type="molecule type" value="Genomic_DNA"/>
</dbReference>
<feature type="compositionally biased region" description="Basic and acidic residues" evidence="1">
    <location>
        <begin position="42"/>
        <end position="83"/>
    </location>
</feature>
<keyword evidence="3" id="KW-1185">Reference proteome</keyword>
<gene>
    <name evidence="2" type="ORF">LENED_011708</name>
</gene>
<proteinExistence type="predicted"/>
<comment type="caution">
    <text evidence="2">The sequence shown here is derived from an EMBL/GenBank/DDBJ whole genome shotgun (WGS) entry which is preliminary data.</text>
</comment>
<dbReference type="AlphaFoldDB" id="A0A1Q3EQR5"/>
<sequence length="158" mass="17142">MGRGRFGGELGGRGSDDNNPQLRRKGLKGRVRARKATAAAKKAAEEKAAKAAAAREKAAQEARERALRAHQQEQEVAERRRLLADAVSARSQRGTSPSEMSASPRRPVVEIRREKGKGRAKVPAPSVGGDPDDGDDGDDDDDDEEEREPCGQTEFRNL</sequence>
<feature type="compositionally biased region" description="Basic residues" evidence="1">
    <location>
        <begin position="22"/>
        <end position="35"/>
    </location>
</feature>